<dbReference type="Proteomes" id="UP000724874">
    <property type="component" value="Unassembled WGS sequence"/>
</dbReference>
<dbReference type="EMBL" id="JADNYJ010000165">
    <property type="protein sequence ID" value="KAF8877852.1"/>
    <property type="molecule type" value="Genomic_DNA"/>
</dbReference>
<gene>
    <name evidence="1" type="ORF">CPB84DRAFT_1794665</name>
</gene>
<name>A0A9P5TGD9_GYMJU</name>
<protein>
    <submittedName>
        <fullName evidence="1">Uncharacterized protein</fullName>
    </submittedName>
</protein>
<comment type="caution">
    <text evidence="1">The sequence shown here is derived from an EMBL/GenBank/DDBJ whole genome shotgun (WGS) entry which is preliminary data.</text>
</comment>
<reference evidence="1" key="1">
    <citation type="submission" date="2020-11" db="EMBL/GenBank/DDBJ databases">
        <authorList>
            <consortium name="DOE Joint Genome Institute"/>
            <person name="Ahrendt S."/>
            <person name="Riley R."/>
            <person name="Andreopoulos W."/>
            <person name="LaButti K."/>
            <person name="Pangilinan J."/>
            <person name="Ruiz-duenas F.J."/>
            <person name="Barrasa J.M."/>
            <person name="Sanchez-Garcia M."/>
            <person name="Camarero S."/>
            <person name="Miyauchi S."/>
            <person name="Serrano A."/>
            <person name="Linde D."/>
            <person name="Babiker R."/>
            <person name="Drula E."/>
            <person name="Ayuso-Fernandez I."/>
            <person name="Pacheco R."/>
            <person name="Padilla G."/>
            <person name="Ferreira P."/>
            <person name="Barriuso J."/>
            <person name="Kellner H."/>
            <person name="Castanera R."/>
            <person name="Alfaro M."/>
            <person name="Ramirez L."/>
            <person name="Pisabarro A.G."/>
            <person name="Kuo A."/>
            <person name="Tritt A."/>
            <person name="Lipzen A."/>
            <person name="He G."/>
            <person name="Yan M."/>
            <person name="Ng V."/>
            <person name="Cullen D."/>
            <person name="Martin F."/>
            <person name="Rosso M.-N."/>
            <person name="Henrissat B."/>
            <person name="Hibbett D."/>
            <person name="Martinez A.T."/>
            <person name="Grigoriev I.V."/>
        </authorList>
    </citation>
    <scope>NUCLEOTIDE SEQUENCE</scope>
    <source>
        <strain evidence="1">AH 44721</strain>
    </source>
</reference>
<evidence type="ECO:0000313" key="2">
    <source>
        <dbReference type="Proteomes" id="UP000724874"/>
    </source>
</evidence>
<keyword evidence="2" id="KW-1185">Reference proteome</keyword>
<feature type="non-terminal residue" evidence="1">
    <location>
        <position position="72"/>
    </location>
</feature>
<proteinExistence type="predicted"/>
<accession>A0A9P5TGD9</accession>
<sequence>MVENGTVCCLVVGVRSPASWRGEWLVLGMPSPIRSLGLRIWLVSIIRSRNCLAKRRVRVLRSPVVSPGRARM</sequence>
<evidence type="ECO:0000313" key="1">
    <source>
        <dbReference type="EMBL" id="KAF8877852.1"/>
    </source>
</evidence>
<dbReference type="AlphaFoldDB" id="A0A9P5TGD9"/>
<organism evidence="1 2">
    <name type="scientific">Gymnopilus junonius</name>
    <name type="common">Spectacular rustgill mushroom</name>
    <name type="synonym">Gymnopilus spectabilis subsp. junonius</name>
    <dbReference type="NCBI Taxonomy" id="109634"/>
    <lineage>
        <taxon>Eukaryota</taxon>
        <taxon>Fungi</taxon>
        <taxon>Dikarya</taxon>
        <taxon>Basidiomycota</taxon>
        <taxon>Agaricomycotina</taxon>
        <taxon>Agaricomycetes</taxon>
        <taxon>Agaricomycetidae</taxon>
        <taxon>Agaricales</taxon>
        <taxon>Agaricineae</taxon>
        <taxon>Hymenogastraceae</taxon>
        <taxon>Gymnopilus</taxon>
    </lineage>
</organism>